<feature type="domain" description="Imelysin-like" evidence="2">
    <location>
        <begin position="35"/>
        <end position="306"/>
    </location>
</feature>
<dbReference type="Proteomes" id="UP000825009">
    <property type="component" value="Chromosome"/>
</dbReference>
<evidence type="ECO:0000256" key="1">
    <source>
        <dbReference type="SAM" id="SignalP"/>
    </source>
</evidence>
<keyword evidence="4" id="KW-1185">Reference proteome</keyword>
<protein>
    <submittedName>
        <fullName evidence="3">Imelysin family protein</fullName>
    </submittedName>
</protein>
<dbReference type="InterPro" id="IPR018976">
    <property type="entry name" value="Imelysin-like"/>
</dbReference>
<dbReference type="CDD" id="cd14659">
    <property type="entry name" value="Imelysin-like_IPPA"/>
    <property type="match status" value="1"/>
</dbReference>
<keyword evidence="1" id="KW-0732">Signal</keyword>
<dbReference type="KEGG" id="gce:KYE46_13605"/>
<dbReference type="InterPro" id="IPR034984">
    <property type="entry name" value="Imelysin-like_IPPA"/>
</dbReference>
<dbReference type="RefSeq" id="WP_219001196.1">
    <property type="nucleotide sequence ID" value="NZ_CP079194.1"/>
</dbReference>
<proteinExistence type="predicted"/>
<dbReference type="Pfam" id="PF09375">
    <property type="entry name" value="Peptidase_M75"/>
    <property type="match status" value="1"/>
</dbReference>
<feature type="signal peptide" evidence="1">
    <location>
        <begin position="1"/>
        <end position="18"/>
    </location>
</feature>
<sequence>MRLATLTLIAALPSAAVAQDHQAAIDAALDMHVLPGVTALAETSETLASVAAETCGGHDLTAAYNAAFDAWVHVSHLRFGPFEADNRAFALAFWPDSRGATPRALTQLIDDTDPVIDAEYASVSVAARGFYAMEFLLFDDDISTRCDLVRVMARDIATTTAAIRDDWTGTHAELMRTAGENDRYQSEAEAVRALFNALTTGLEFNADVRLGRPLGTFDRPRPNRAEARRSERSLRNLAVSMEGLAELSAALTSAMPDLHDDMIAAFDAVIAGLEQLDDPTLASVADPQGRLRIEALQQRISELRQLILTEIGPSLGVSAGFNSLDGD</sequence>
<evidence type="ECO:0000313" key="4">
    <source>
        <dbReference type="Proteomes" id="UP000825009"/>
    </source>
</evidence>
<feature type="chain" id="PRO_5034677448" evidence="1">
    <location>
        <begin position="19"/>
        <end position="327"/>
    </location>
</feature>
<gene>
    <name evidence="3" type="ORF">KYE46_13605</name>
</gene>
<evidence type="ECO:0000313" key="3">
    <source>
        <dbReference type="EMBL" id="QXT38959.1"/>
    </source>
</evidence>
<reference evidence="3 4" key="1">
    <citation type="submission" date="2021-07" db="EMBL/GenBank/DDBJ databases">
        <title>A novel Jannaschia species isolated from marine dinoflagellate Ceratoperidinium margalefii.</title>
        <authorList>
            <person name="Jiang Y."/>
            <person name="Li Z."/>
        </authorList>
    </citation>
    <scope>NUCLEOTIDE SEQUENCE [LARGE SCALE GENOMIC DNA]</scope>
    <source>
        <strain evidence="3 4">J12C1-MA-4</strain>
    </source>
</reference>
<name>A0A8F6TVI7_9RHOB</name>
<dbReference type="EMBL" id="CP079194">
    <property type="protein sequence ID" value="QXT38959.1"/>
    <property type="molecule type" value="Genomic_DNA"/>
</dbReference>
<accession>A0A8F6TVI7</accession>
<organism evidence="3 4">
    <name type="scientific">Gymnodinialimonas ceratoperidinii</name>
    <dbReference type="NCBI Taxonomy" id="2856823"/>
    <lineage>
        <taxon>Bacteria</taxon>
        <taxon>Pseudomonadati</taxon>
        <taxon>Pseudomonadota</taxon>
        <taxon>Alphaproteobacteria</taxon>
        <taxon>Rhodobacterales</taxon>
        <taxon>Paracoccaceae</taxon>
        <taxon>Gymnodinialimonas</taxon>
    </lineage>
</organism>
<evidence type="ECO:0000259" key="2">
    <source>
        <dbReference type="Pfam" id="PF09375"/>
    </source>
</evidence>
<dbReference type="AlphaFoldDB" id="A0A8F6TVI7"/>